<feature type="compositionally biased region" description="Polar residues" evidence="6">
    <location>
        <begin position="179"/>
        <end position="194"/>
    </location>
</feature>
<feature type="region of interest" description="Disordered" evidence="6">
    <location>
        <begin position="598"/>
        <end position="683"/>
    </location>
</feature>
<evidence type="ECO:0000256" key="2">
    <source>
        <dbReference type="ARBA" id="ARBA00005476"/>
    </source>
</evidence>
<feature type="compositionally biased region" description="Polar residues" evidence="6">
    <location>
        <begin position="637"/>
        <end position="646"/>
    </location>
</feature>
<feature type="compositionally biased region" description="Acidic residues" evidence="6">
    <location>
        <begin position="1084"/>
        <end position="1113"/>
    </location>
</feature>
<feature type="region of interest" description="Disordered" evidence="6">
    <location>
        <begin position="977"/>
        <end position="1123"/>
    </location>
</feature>
<keyword evidence="5" id="KW-0378">Hydrolase</keyword>
<dbReference type="GO" id="GO:0009062">
    <property type="term" value="P:fatty acid catabolic process"/>
    <property type="evidence" value="ECO:0007669"/>
    <property type="project" value="TreeGrafter"/>
</dbReference>
<comment type="caution">
    <text evidence="8">The sequence shown here is derived from an EMBL/GenBank/DDBJ whole genome shotgun (WGS) entry which is preliminary data.</text>
</comment>
<keyword evidence="4" id="KW-0597">Phosphoprotein</keyword>
<feature type="compositionally biased region" description="Low complexity" evidence="6">
    <location>
        <begin position="647"/>
        <end position="671"/>
    </location>
</feature>
<evidence type="ECO:0000256" key="3">
    <source>
        <dbReference type="ARBA" id="ARBA00012638"/>
    </source>
</evidence>
<comment type="cofactor">
    <cofactor evidence="1">
        <name>Mg(2+)</name>
        <dbReference type="ChEBI" id="CHEBI:18420"/>
    </cofactor>
</comment>
<feature type="compositionally biased region" description="Low complexity" evidence="6">
    <location>
        <begin position="621"/>
        <end position="630"/>
    </location>
</feature>
<dbReference type="Pfam" id="PF08235">
    <property type="entry name" value="LNS2"/>
    <property type="match status" value="1"/>
</dbReference>
<dbReference type="InterPro" id="IPR031703">
    <property type="entry name" value="Lipin_mid"/>
</dbReference>
<dbReference type="InterPro" id="IPR007651">
    <property type="entry name" value="Lipin_N"/>
</dbReference>
<dbReference type="InterPro" id="IPR036412">
    <property type="entry name" value="HAD-like_sf"/>
</dbReference>
<accession>A0A2S5B319</accession>
<evidence type="ECO:0000256" key="6">
    <source>
        <dbReference type="SAM" id="MobiDB-lite"/>
    </source>
</evidence>
<name>A0A2S5B319_9BASI</name>
<dbReference type="GO" id="GO:0008195">
    <property type="term" value="F:phosphatidate phosphatase activity"/>
    <property type="evidence" value="ECO:0007669"/>
    <property type="project" value="UniProtKB-EC"/>
</dbReference>
<dbReference type="InterPro" id="IPR013209">
    <property type="entry name" value="LNS2"/>
</dbReference>
<dbReference type="InterPro" id="IPR026058">
    <property type="entry name" value="LIPIN"/>
</dbReference>
<dbReference type="EMBL" id="PJQD01000085">
    <property type="protein sequence ID" value="POY71182.1"/>
    <property type="molecule type" value="Genomic_DNA"/>
</dbReference>
<feature type="region of interest" description="Disordered" evidence="6">
    <location>
        <begin position="373"/>
        <end position="405"/>
    </location>
</feature>
<evidence type="ECO:0000256" key="4">
    <source>
        <dbReference type="ARBA" id="ARBA00022553"/>
    </source>
</evidence>
<dbReference type="Gene3D" id="3.40.50.1000">
    <property type="entry name" value="HAD superfamily/HAD-like"/>
    <property type="match status" value="1"/>
</dbReference>
<feature type="region of interest" description="Disordered" evidence="6">
    <location>
        <begin position="440"/>
        <end position="483"/>
    </location>
</feature>
<proteinExistence type="inferred from homology"/>
<dbReference type="OrthoDB" id="4567at2759"/>
<dbReference type="FunFam" id="3.40.50.1000:FF:000063">
    <property type="entry name" value="Nuclear elongation and deformation protein"/>
    <property type="match status" value="1"/>
</dbReference>
<gene>
    <name evidence="8" type="ORF">BMF94_5492</name>
</gene>
<feature type="domain" description="LNS2/PITP" evidence="7">
    <location>
        <begin position="740"/>
        <end position="895"/>
    </location>
</feature>
<dbReference type="Pfam" id="PF04571">
    <property type="entry name" value="Lipin_N"/>
    <property type="match status" value="1"/>
</dbReference>
<feature type="compositionally biased region" description="Pro residues" evidence="6">
    <location>
        <begin position="133"/>
        <end position="147"/>
    </location>
</feature>
<dbReference type="STRING" id="741276.A0A2S5B319"/>
<dbReference type="SUPFAM" id="SSF56784">
    <property type="entry name" value="HAD-like"/>
    <property type="match status" value="1"/>
</dbReference>
<evidence type="ECO:0000259" key="7">
    <source>
        <dbReference type="SMART" id="SM00775"/>
    </source>
</evidence>
<feature type="compositionally biased region" description="Polar residues" evidence="6">
    <location>
        <begin position="993"/>
        <end position="1007"/>
    </location>
</feature>
<organism evidence="8 9">
    <name type="scientific">Rhodotorula taiwanensis</name>
    <dbReference type="NCBI Taxonomy" id="741276"/>
    <lineage>
        <taxon>Eukaryota</taxon>
        <taxon>Fungi</taxon>
        <taxon>Dikarya</taxon>
        <taxon>Basidiomycota</taxon>
        <taxon>Pucciniomycotina</taxon>
        <taxon>Microbotryomycetes</taxon>
        <taxon>Sporidiobolales</taxon>
        <taxon>Sporidiobolaceae</taxon>
        <taxon>Rhodotorula</taxon>
    </lineage>
</organism>
<dbReference type="GO" id="GO:0019432">
    <property type="term" value="P:triglyceride biosynthetic process"/>
    <property type="evidence" value="ECO:0007669"/>
    <property type="project" value="TreeGrafter"/>
</dbReference>
<evidence type="ECO:0000256" key="5">
    <source>
        <dbReference type="ARBA" id="ARBA00022801"/>
    </source>
</evidence>
<dbReference type="Pfam" id="PF16876">
    <property type="entry name" value="Lipin_mid"/>
    <property type="match status" value="1"/>
</dbReference>
<dbReference type="Proteomes" id="UP000237144">
    <property type="component" value="Unassembled WGS sequence"/>
</dbReference>
<dbReference type="PANTHER" id="PTHR12181">
    <property type="entry name" value="LIPIN"/>
    <property type="match status" value="1"/>
</dbReference>
<dbReference type="GO" id="GO:0005634">
    <property type="term" value="C:nucleus"/>
    <property type="evidence" value="ECO:0007669"/>
    <property type="project" value="UniProtKB-ARBA"/>
</dbReference>
<keyword evidence="9" id="KW-1185">Reference proteome</keyword>
<comment type="similarity">
    <text evidence="2">Belongs to the lipin family.</text>
</comment>
<dbReference type="SMART" id="SM00775">
    <property type="entry name" value="LNS2"/>
    <property type="match status" value="1"/>
</dbReference>
<feature type="compositionally biased region" description="Basic and acidic residues" evidence="6">
    <location>
        <begin position="1072"/>
        <end position="1083"/>
    </location>
</feature>
<dbReference type="AlphaFoldDB" id="A0A2S5B319"/>
<reference evidence="8 9" key="1">
    <citation type="journal article" date="2018" name="Front. Microbiol.">
        <title>Prospects for Fungal Bioremediation of Acidic Radioactive Waste Sites: Characterization and Genome Sequence of Rhodotorula taiwanensis MD1149.</title>
        <authorList>
            <person name="Tkavc R."/>
            <person name="Matrosova V.Y."/>
            <person name="Grichenko O.E."/>
            <person name="Gostincar C."/>
            <person name="Volpe R.P."/>
            <person name="Klimenkova P."/>
            <person name="Gaidamakova E.K."/>
            <person name="Zhou C.E."/>
            <person name="Stewart B.J."/>
            <person name="Lyman M.G."/>
            <person name="Malfatti S.A."/>
            <person name="Rubinfeld B."/>
            <person name="Courtot M."/>
            <person name="Singh J."/>
            <person name="Dalgard C.L."/>
            <person name="Hamilton T."/>
            <person name="Frey K.G."/>
            <person name="Gunde-Cimerman N."/>
            <person name="Dugan L."/>
            <person name="Daly M.J."/>
        </authorList>
    </citation>
    <scope>NUCLEOTIDE SEQUENCE [LARGE SCALE GENOMIC DNA]</scope>
    <source>
        <strain evidence="8 9">MD1149</strain>
    </source>
</reference>
<evidence type="ECO:0000313" key="9">
    <source>
        <dbReference type="Proteomes" id="UP000237144"/>
    </source>
</evidence>
<dbReference type="PANTHER" id="PTHR12181:SF12">
    <property type="entry name" value="PHOSPHATIDATE PHOSPHATASE"/>
    <property type="match status" value="1"/>
</dbReference>
<feature type="compositionally biased region" description="Low complexity" evidence="6">
    <location>
        <begin position="977"/>
        <end position="992"/>
    </location>
</feature>
<sequence>MASWVAKAVQYYKDINPATLTGAIDVIVVERPTESGQVELACSPFHVRFGKLSVLRPVDKKVRIAVNDERIPFYMKVGETGEAFFVFETEDDVPADMQTSPLSGPLSDDGRSDAGEVEPLDLDAPAMESTPDTPMPTAPVPLSPPPSVSFANASPAATIRTIPSPPFPGPAKLPRARSESPTPSSGRSRLNETTAPEWEGEGELHGPGRHIPSPVSNVAARIAATGVAALKRPTQELHDARLKDRYRQDATDSRHVSSRSSLSEYDLKGGGVDIGQPDDKVRNRLAGMSLEDEEETGDIVIAAAREKNSDVRSVLGGKGGLGHPVAADGTVDREHSFSLEHYATGKKRLDPDGVLRDARSAAAPEDTGALMLDMSGYKVEDEKDEIRAKSKRAEQELEGEVSKMGIDEKAESDIIAFTQALLQSTDPTTLGSFFDGTDELSRAATPIPPLDLAKTTNESDSASDRQQVPRRERASSPGRPMSISDLQSLHAEAEGIPAPDDGVFQATPMQFSLKSGGTVYVFELSLCGSDGLEHLNKAAAERLFRDHQVTFNDFIEQDSIPENPDLVVKFSGRYLTWDNASPVLASLAVYRKSLAAHPEHHKRAQQGNGNDEPAKSHRRGWSLWWGRGRSAPPPDAASTTSQPTEDTGSVTTPPTSAPASPRSLPEDAASSPPAPPADDEFPAEDHTKHYAKTLRLTSEQLKTLGLKKGMNTVSFSVRSSYSGYATCTSRIFLWESDFQVVISDIDGTITKSDALGHVFTMIGRDWTHLGVAKLYTDISRNGYKLMYLTSRAIGQADTTREYLKGIKQNGYQLPEGPVIMSPDRLMTSLHREVIMRKPEVFKMACLRDISRLFGERSPFYAGFGNRITDALSYRSVDIPSSRIFTIDSNGEVKMELLELAGYKSSYIHMTDLVDQMFPPITRKTVPDFSDFNYWRVPLPAIDIDIPELAPPSPALSARSDQSTSRLSLGRLGNLASSLSRRSSRGALADGSANNRATRSGTPTSPLLQATVPEETYDLESGAVQEDEDDFDERSRSRSSSMPGSMPDESDFERYRAIAAGRNGKGDSATAAEEYKKRVRGEYHGDEEDYDENENEDEDGPVDDEDVGADDFGDQLDFSSVPYL</sequence>
<evidence type="ECO:0000256" key="1">
    <source>
        <dbReference type="ARBA" id="ARBA00001946"/>
    </source>
</evidence>
<feature type="compositionally biased region" description="Basic and acidic residues" evidence="6">
    <location>
        <begin position="234"/>
        <end position="255"/>
    </location>
</feature>
<feature type="region of interest" description="Disordered" evidence="6">
    <location>
        <begin position="95"/>
        <end position="209"/>
    </location>
</feature>
<feature type="compositionally biased region" description="Basic and acidic residues" evidence="6">
    <location>
        <begin position="378"/>
        <end position="395"/>
    </location>
</feature>
<dbReference type="InterPro" id="IPR023214">
    <property type="entry name" value="HAD_sf"/>
</dbReference>
<evidence type="ECO:0000313" key="8">
    <source>
        <dbReference type="EMBL" id="POY71182.1"/>
    </source>
</evidence>
<dbReference type="EC" id="3.1.3.4" evidence="3"/>
<feature type="region of interest" description="Disordered" evidence="6">
    <location>
        <begin position="234"/>
        <end position="280"/>
    </location>
</feature>
<protein>
    <recommendedName>
        <fullName evidence="3">phosphatidate phosphatase</fullName>
        <ecNumber evidence="3">3.1.3.4</ecNumber>
    </recommendedName>
</protein>
<dbReference type="InterPro" id="IPR031315">
    <property type="entry name" value="LNS2/PITP"/>
</dbReference>
<feature type="compositionally biased region" description="Polar residues" evidence="6">
    <location>
        <begin position="454"/>
        <end position="466"/>
    </location>
</feature>